<proteinExistence type="predicted"/>
<evidence type="ECO:0000256" key="5">
    <source>
        <dbReference type="SAM" id="SignalP"/>
    </source>
</evidence>
<reference evidence="7 8" key="1">
    <citation type="journal article" date="2017" name="Int. J. Syst. Evol. Microbiol.">
        <title>Achromobacter aloeverae sp. nov., isolated from the root of Aloe vera (L.) Burm.f.</title>
        <authorList>
            <person name="Kuncharoen N."/>
            <person name="Muramatsu Y."/>
            <person name="Shibata C."/>
            <person name="Kamakura Y."/>
            <person name="Nakagawa Y."/>
            <person name="Tanasupawat S."/>
        </authorList>
    </citation>
    <scope>NUCLEOTIDE SEQUENCE [LARGE SCALE GENOMIC DNA]</scope>
    <source>
        <strain evidence="7 8">AVA-1</strain>
    </source>
</reference>
<evidence type="ECO:0000256" key="4">
    <source>
        <dbReference type="PROSITE-ProRule" id="PRU00433"/>
    </source>
</evidence>
<dbReference type="PANTHER" id="PTHR35008">
    <property type="entry name" value="BLL4482 PROTEIN-RELATED"/>
    <property type="match status" value="1"/>
</dbReference>
<dbReference type="PANTHER" id="PTHR35008:SF8">
    <property type="entry name" value="ALCOHOL DEHYDROGENASE CYTOCHROME C SUBUNIT"/>
    <property type="match status" value="1"/>
</dbReference>
<dbReference type="SUPFAM" id="SSF46626">
    <property type="entry name" value="Cytochrome c"/>
    <property type="match status" value="1"/>
</dbReference>
<dbReference type="EMBL" id="PYAL01000002">
    <property type="protein sequence ID" value="RXN91528.1"/>
    <property type="molecule type" value="Genomic_DNA"/>
</dbReference>
<dbReference type="PROSITE" id="PS51007">
    <property type="entry name" value="CYTC"/>
    <property type="match status" value="1"/>
</dbReference>
<evidence type="ECO:0000256" key="1">
    <source>
        <dbReference type="ARBA" id="ARBA00022617"/>
    </source>
</evidence>
<accession>A0A4Q1HMC3</accession>
<evidence type="ECO:0000256" key="3">
    <source>
        <dbReference type="ARBA" id="ARBA00023004"/>
    </source>
</evidence>
<dbReference type="OrthoDB" id="9811281at2"/>
<dbReference type="Gene3D" id="1.10.760.10">
    <property type="entry name" value="Cytochrome c-like domain"/>
    <property type="match status" value="1"/>
</dbReference>
<evidence type="ECO:0000313" key="8">
    <source>
        <dbReference type="Proteomes" id="UP000290849"/>
    </source>
</evidence>
<feature type="chain" id="PRO_5020231957" description="Cytochrome c domain-containing protein" evidence="5">
    <location>
        <begin position="39"/>
        <end position="220"/>
    </location>
</feature>
<gene>
    <name evidence="7" type="ORF">C7R54_10365</name>
</gene>
<dbReference type="InterPro" id="IPR051459">
    <property type="entry name" value="Cytochrome_c-type_DH"/>
</dbReference>
<keyword evidence="3 4" id="KW-0408">Iron</keyword>
<keyword evidence="1 4" id="KW-0349">Heme</keyword>
<dbReference type="GO" id="GO:0009055">
    <property type="term" value="F:electron transfer activity"/>
    <property type="evidence" value="ECO:0007669"/>
    <property type="project" value="InterPro"/>
</dbReference>
<dbReference type="Proteomes" id="UP000290849">
    <property type="component" value="Unassembled WGS sequence"/>
</dbReference>
<name>A0A4Q1HMC3_9BURK</name>
<dbReference type="Pfam" id="PF13442">
    <property type="entry name" value="Cytochrome_CBB3"/>
    <property type="match status" value="1"/>
</dbReference>
<keyword evidence="2 4" id="KW-0479">Metal-binding</keyword>
<dbReference type="InterPro" id="IPR036909">
    <property type="entry name" value="Cyt_c-like_dom_sf"/>
</dbReference>
<feature type="domain" description="Cytochrome c" evidence="6">
    <location>
        <begin position="99"/>
        <end position="186"/>
    </location>
</feature>
<evidence type="ECO:0000313" key="7">
    <source>
        <dbReference type="EMBL" id="RXN91528.1"/>
    </source>
</evidence>
<dbReference type="GO" id="GO:0020037">
    <property type="term" value="F:heme binding"/>
    <property type="evidence" value="ECO:0007669"/>
    <property type="project" value="InterPro"/>
</dbReference>
<evidence type="ECO:0000259" key="6">
    <source>
        <dbReference type="PROSITE" id="PS51007"/>
    </source>
</evidence>
<organism evidence="7 8">
    <name type="scientific">Achromobacter aloeverae</name>
    <dbReference type="NCBI Taxonomy" id="1750518"/>
    <lineage>
        <taxon>Bacteria</taxon>
        <taxon>Pseudomonadati</taxon>
        <taxon>Pseudomonadota</taxon>
        <taxon>Betaproteobacteria</taxon>
        <taxon>Burkholderiales</taxon>
        <taxon>Alcaligenaceae</taxon>
        <taxon>Achromobacter</taxon>
    </lineage>
</organism>
<evidence type="ECO:0000256" key="2">
    <source>
        <dbReference type="ARBA" id="ARBA00022723"/>
    </source>
</evidence>
<dbReference type="InterPro" id="IPR009056">
    <property type="entry name" value="Cyt_c-like_dom"/>
</dbReference>
<dbReference type="GO" id="GO:0046872">
    <property type="term" value="F:metal ion binding"/>
    <property type="evidence" value="ECO:0007669"/>
    <property type="project" value="UniProtKB-KW"/>
</dbReference>
<dbReference type="AlphaFoldDB" id="A0A4Q1HMC3"/>
<sequence length="220" mass="22670">MRACEKSAEPRRPRRVAQSLFVAACSLLAAAGATGSPAATDGGKAASVATAATTGSGTAPAPNVPHGPYGLGTPVTPRQVSGWNIDVAPDGKNLPPGSGTLAQGQQLYTAQCVSCHGAKGEGGVGDRLAGGFGTLKDRKPIRTVGSYWPYATTLFDYIRRAMPLTAPQSLGDDEVYAVTAYVLSLNGLWPDGQPANAQTLLKVRMPNVDGFVPDPRPDVP</sequence>
<keyword evidence="5" id="KW-0732">Signal</keyword>
<feature type="signal peptide" evidence="5">
    <location>
        <begin position="1"/>
        <end position="38"/>
    </location>
</feature>
<protein>
    <recommendedName>
        <fullName evidence="6">Cytochrome c domain-containing protein</fullName>
    </recommendedName>
</protein>
<comment type="caution">
    <text evidence="7">The sequence shown here is derived from an EMBL/GenBank/DDBJ whole genome shotgun (WGS) entry which is preliminary data.</text>
</comment>
<keyword evidence="8" id="KW-1185">Reference proteome</keyword>